<proteinExistence type="predicted"/>
<dbReference type="RefSeq" id="WP_179206991.1">
    <property type="nucleotide sequence ID" value="NZ_FWFF01000001.1"/>
</dbReference>
<protein>
    <recommendedName>
        <fullName evidence="5">Lipoprotein</fullName>
    </recommendedName>
</protein>
<keyword evidence="4" id="KW-1185">Reference proteome</keyword>
<dbReference type="Proteomes" id="UP000196581">
    <property type="component" value="Unassembled WGS sequence"/>
</dbReference>
<feature type="chain" id="PRO_5038683594" description="Lipoprotein" evidence="2">
    <location>
        <begin position="33"/>
        <end position="516"/>
    </location>
</feature>
<dbReference type="PROSITE" id="PS51257">
    <property type="entry name" value="PROKAR_LIPOPROTEIN"/>
    <property type="match status" value="1"/>
</dbReference>
<reference evidence="4" key="1">
    <citation type="submission" date="2017-02" db="EMBL/GenBank/DDBJ databases">
        <authorList>
            <person name="Dridi B."/>
        </authorList>
    </citation>
    <scope>NUCLEOTIDE SEQUENCE [LARGE SCALE GENOMIC DNA]</scope>
    <source>
        <strain evidence="4">B Co 03.10</strain>
    </source>
</reference>
<dbReference type="EMBL" id="FWFF01000001">
    <property type="protein sequence ID" value="SLM88187.1"/>
    <property type="molecule type" value="Genomic_DNA"/>
</dbReference>
<organism evidence="3 4">
    <name type="scientific">Brevibacterium yomogidense</name>
    <dbReference type="NCBI Taxonomy" id="946573"/>
    <lineage>
        <taxon>Bacteria</taxon>
        <taxon>Bacillati</taxon>
        <taxon>Actinomycetota</taxon>
        <taxon>Actinomycetes</taxon>
        <taxon>Micrococcales</taxon>
        <taxon>Brevibacteriaceae</taxon>
        <taxon>Brevibacterium</taxon>
    </lineage>
</organism>
<feature type="signal peptide" evidence="2">
    <location>
        <begin position="1"/>
        <end position="32"/>
    </location>
</feature>
<feature type="compositionally biased region" description="Acidic residues" evidence="1">
    <location>
        <begin position="133"/>
        <end position="144"/>
    </location>
</feature>
<evidence type="ECO:0000313" key="4">
    <source>
        <dbReference type="Proteomes" id="UP000196581"/>
    </source>
</evidence>
<gene>
    <name evidence="3" type="ORF">FM105_00010</name>
</gene>
<evidence type="ECO:0000256" key="2">
    <source>
        <dbReference type="SAM" id="SignalP"/>
    </source>
</evidence>
<accession>A0A1X6WTH5</accession>
<evidence type="ECO:0000256" key="1">
    <source>
        <dbReference type="SAM" id="MobiDB-lite"/>
    </source>
</evidence>
<feature type="region of interest" description="Disordered" evidence="1">
    <location>
        <begin position="120"/>
        <end position="149"/>
    </location>
</feature>
<keyword evidence="2" id="KW-0732">Signal</keyword>
<sequence length="516" mass="53565">MPRHRSFPADRFPTARFAAAGLTAVLATGGLAACSTDEAEVVPRTQAGATTAAPADDPVEATVAASTLAFESADVVVLGPAESAEAVAGMAGELGVPGLLGSASELADELERLGAETVLVPAGTGSDTGGEGADGDDSGADGEAGDSGLETLEFDPEDLSVDGSEPQIAEPDAEAAATLLLDPAEAPGSVVARASVEAAAGAVAEVPTADPRATSDSVAAAQASDGDGVLALGAAFGDAEVVERRMATARTAPELPGGGQLAFPGRRMIAAYGSPGVPSMGILGEQDLDATVQRVQDLAAEYDDHSDVPALPAMEIITTIASSQPGADGDYSAEVDPETLRPWIDRAAEEGIYVVLDLQPGTTHFLEQAKLYEDLLKEPHVGLALDPEWRLEDGQKHLEQIGSVDAAEVNEVATWLADLTQENNLPQKVFILHQFSGSMIADREDVDASREELAMVLHADGNGTPGMKMGTYDSLRADLPEGIRMAWKNFYDEDDPTFTPEQTMDVEPTPWFVSYQ</sequence>
<dbReference type="AlphaFoldDB" id="A0A1X6WTH5"/>
<evidence type="ECO:0008006" key="5">
    <source>
        <dbReference type="Google" id="ProtNLM"/>
    </source>
</evidence>
<evidence type="ECO:0000313" key="3">
    <source>
        <dbReference type="EMBL" id="SLM88187.1"/>
    </source>
</evidence>
<name>A0A1X6WTH5_9MICO</name>